<organism evidence="2 3">
    <name type="scientific">Lymnaea stagnalis</name>
    <name type="common">Great pond snail</name>
    <name type="synonym">Helix stagnalis</name>
    <dbReference type="NCBI Taxonomy" id="6523"/>
    <lineage>
        <taxon>Eukaryota</taxon>
        <taxon>Metazoa</taxon>
        <taxon>Spiralia</taxon>
        <taxon>Lophotrochozoa</taxon>
        <taxon>Mollusca</taxon>
        <taxon>Gastropoda</taxon>
        <taxon>Heterobranchia</taxon>
        <taxon>Euthyneura</taxon>
        <taxon>Panpulmonata</taxon>
        <taxon>Hygrophila</taxon>
        <taxon>Lymnaeoidea</taxon>
        <taxon>Lymnaeidae</taxon>
        <taxon>Lymnaea</taxon>
    </lineage>
</organism>
<proteinExistence type="predicted"/>
<gene>
    <name evidence="2" type="ORF">GSLYS_00014212001</name>
</gene>
<name>A0AAV2I315_LYMST</name>
<reference evidence="2 3" key="1">
    <citation type="submission" date="2024-04" db="EMBL/GenBank/DDBJ databases">
        <authorList>
            <consortium name="Genoscope - CEA"/>
            <person name="William W."/>
        </authorList>
    </citation>
    <scope>NUCLEOTIDE SEQUENCE [LARGE SCALE GENOMIC DNA]</scope>
</reference>
<protein>
    <submittedName>
        <fullName evidence="2">Uncharacterized protein</fullName>
    </submittedName>
</protein>
<accession>A0AAV2I315</accession>
<dbReference type="EMBL" id="CAXITT010000388">
    <property type="protein sequence ID" value="CAL1540563.1"/>
    <property type="molecule type" value="Genomic_DNA"/>
</dbReference>
<sequence length="237" mass="27052">MIRKDSSTYRDGAGSFEEGRHLRVAVSNKGLSVTSLLLEDRRKRERFEKQLLNVINGNIQRITSKTSLAAFKTTAHHYKQLAKTPVTSWKKTPSFLKEIRNQAAEDTQTAFRNARKSSVRLMPIRIVLPAREVSTAKDEVVPPAPVTKEGEFPPSKRLSRLSSCNARRPHGSIATMSALYKMPRRDPYSSSPWTFEERKCFFTTNFTPPHLRKELPLSIERQLDQDVAKINQKNSIE</sequence>
<evidence type="ECO:0000256" key="1">
    <source>
        <dbReference type="SAM" id="MobiDB-lite"/>
    </source>
</evidence>
<dbReference type="Proteomes" id="UP001497497">
    <property type="component" value="Unassembled WGS sequence"/>
</dbReference>
<evidence type="ECO:0000313" key="3">
    <source>
        <dbReference type="Proteomes" id="UP001497497"/>
    </source>
</evidence>
<keyword evidence="3" id="KW-1185">Reference proteome</keyword>
<feature type="region of interest" description="Disordered" evidence="1">
    <location>
        <begin position="144"/>
        <end position="163"/>
    </location>
</feature>
<dbReference type="AlphaFoldDB" id="A0AAV2I315"/>
<comment type="caution">
    <text evidence="2">The sequence shown here is derived from an EMBL/GenBank/DDBJ whole genome shotgun (WGS) entry which is preliminary data.</text>
</comment>
<evidence type="ECO:0000313" key="2">
    <source>
        <dbReference type="EMBL" id="CAL1540563.1"/>
    </source>
</evidence>